<gene>
    <name evidence="8" type="ORF">N2K84_19715</name>
</gene>
<evidence type="ECO:0000256" key="6">
    <source>
        <dbReference type="ARBA" id="ARBA00023136"/>
    </source>
</evidence>
<evidence type="ECO:0000313" key="9">
    <source>
        <dbReference type="Proteomes" id="UP001163821"/>
    </source>
</evidence>
<dbReference type="GO" id="GO:0005384">
    <property type="term" value="F:manganese ion transmembrane transporter activity"/>
    <property type="evidence" value="ECO:0007669"/>
    <property type="project" value="TreeGrafter"/>
</dbReference>
<keyword evidence="4" id="KW-0769">Symport</keyword>
<keyword evidence="2" id="KW-0813">Transport</keyword>
<dbReference type="RefSeq" id="WP_282593556.1">
    <property type="nucleotide sequence ID" value="NZ_JAPAAF010000069.1"/>
</dbReference>
<feature type="transmembrane region" description="Helical" evidence="7">
    <location>
        <begin position="273"/>
        <end position="306"/>
    </location>
</feature>
<evidence type="ECO:0000256" key="2">
    <source>
        <dbReference type="ARBA" id="ARBA00022448"/>
    </source>
</evidence>
<keyword evidence="3 7" id="KW-0812">Transmembrane</keyword>
<feature type="transmembrane region" description="Helical" evidence="7">
    <location>
        <begin position="231"/>
        <end position="253"/>
    </location>
</feature>
<dbReference type="InterPro" id="IPR001046">
    <property type="entry name" value="NRAMP_fam"/>
</dbReference>
<feature type="transmembrane region" description="Helical" evidence="7">
    <location>
        <begin position="151"/>
        <end position="171"/>
    </location>
</feature>
<evidence type="ECO:0000256" key="5">
    <source>
        <dbReference type="ARBA" id="ARBA00022989"/>
    </source>
</evidence>
<organism evidence="8 9">
    <name type="scientific">Gaoshiqia sediminis</name>
    <dbReference type="NCBI Taxonomy" id="2986998"/>
    <lineage>
        <taxon>Bacteria</taxon>
        <taxon>Pseudomonadati</taxon>
        <taxon>Bacteroidota</taxon>
        <taxon>Bacteroidia</taxon>
        <taxon>Marinilabiliales</taxon>
        <taxon>Prolixibacteraceae</taxon>
        <taxon>Gaoshiqia</taxon>
    </lineage>
</organism>
<feature type="transmembrane region" description="Helical" evidence="7">
    <location>
        <begin position="384"/>
        <end position="405"/>
    </location>
</feature>
<dbReference type="GO" id="GO:0005886">
    <property type="term" value="C:plasma membrane"/>
    <property type="evidence" value="ECO:0007669"/>
    <property type="project" value="TreeGrafter"/>
</dbReference>
<name>A0AA41Y7Q1_9BACT</name>
<dbReference type="GO" id="GO:0034755">
    <property type="term" value="P:iron ion transmembrane transport"/>
    <property type="evidence" value="ECO:0007669"/>
    <property type="project" value="TreeGrafter"/>
</dbReference>
<dbReference type="PANTHER" id="PTHR11706:SF33">
    <property type="entry name" value="NATURAL RESISTANCE-ASSOCIATED MACROPHAGE PROTEIN 2"/>
    <property type="match status" value="1"/>
</dbReference>
<dbReference type="PANTHER" id="PTHR11706">
    <property type="entry name" value="SOLUTE CARRIER PROTEIN FAMILY 11 MEMBER"/>
    <property type="match status" value="1"/>
</dbReference>
<protein>
    <submittedName>
        <fullName evidence="8">Nramp family divalent metal transporter</fullName>
    </submittedName>
</protein>
<comment type="caution">
    <text evidence="8">The sequence shown here is derived from an EMBL/GenBank/DDBJ whole genome shotgun (WGS) entry which is preliminary data.</text>
</comment>
<keyword evidence="5 7" id="KW-1133">Transmembrane helix</keyword>
<dbReference type="GO" id="GO:0015293">
    <property type="term" value="F:symporter activity"/>
    <property type="evidence" value="ECO:0007669"/>
    <property type="project" value="UniProtKB-KW"/>
</dbReference>
<evidence type="ECO:0000256" key="1">
    <source>
        <dbReference type="ARBA" id="ARBA00004141"/>
    </source>
</evidence>
<evidence type="ECO:0000313" key="8">
    <source>
        <dbReference type="EMBL" id="MCW0484971.1"/>
    </source>
</evidence>
<evidence type="ECO:0000256" key="4">
    <source>
        <dbReference type="ARBA" id="ARBA00022847"/>
    </source>
</evidence>
<evidence type="ECO:0000256" key="3">
    <source>
        <dbReference type="ARBA" id="ARBA00022692"/>
    </source>
</evidence>
<keyword evidence="9" id="KW-1185">Reference proteome</keyword>
<feature type="transmembrane region" description="Helical" evidence="7">
    <location>
        <begin position="115"/>
        <end position="139"/>
    </location>
</feature>
<dbReference type="Pfam" id="PF01566">
    <property type="entry name" value="Nramp"/>
    <property type="match status" value="1"/>
</dbReference>
<dbReference type="NCBIfam" id="NF037982">
    <property type="entry name" value="Nramp_1"/>
    <property type="match status" value="1"/>
</dbReference>
<feature type="transmembrane region" description="Helical" evidence="7">
    <location>
        <begin position="80"/>
        <end position="103"/>
    </location>
</feature>
<dbReference type="EMBL" id="JAPAAF010000069">
    <property type="protein sequence ID" value="MCW0484971.1"/>
    <property type="molecule type" value="Genomic_DNA"/>
</dbReference>
<reference evidence="8" key="1">
    <citation type="submission" date="2022-10" db="EMBL/GenBank/DDBJ databases">
        <title>Gaoshiqiia sediminis gen. nov., sp. nov., isolated from coastal sediment.</title>
        <authorList>
            <person name="Yu W.X."/>
            <person name="Mu D.S."/>
            <person name="Du J.Z."/>
            <person name="Liang Y.Q."/>
        </authorList>
    </citation>
    <scope>NUCLEOTIDE SEQUENCE</scope>
    <source>
        <strain evidence="8">A06</strain>
    </source>
</reference>
<dbReference type="GO" id="GO:0015086">
    <property type="term" value="F:cadmium ion transmembrane transporter activity"/>
    <property type="evidence" value="ECO:0007669"/>
    <property type="project" value="TreeGrafter"/>
</dbReference>
<sequence>MKINSFIRQILPGIFLIGFNIGTGSVTAMTKSGADFGMAMLWALFLSCLFTFFLIHFFGKFTISSSLTFLNAIRKNIHPLVAIFFIIALGVNVSGSIIGVMGIAADVLQEWSKEWIVGGISSLIWASSITFLIIVLFLLGNTSTFKKALSIMVGIMGLSFIINAIIMFPSLKEIAEGLIPRIPESVDSSPFFVVAGMVGTTLAPIIFVVRSILVKDEGWSKSDLKIQRTDAFVSAGLMFLISAAIMASAAGTLHLKGITLIETKEMVHILKPLAGAAGVGVFVIGITAAAISSQFPNIFVVPWIISDYNGKKADMKSMSVRIIVVWMAILGIAVPLFQGNPIWVMVASQAFGAIVLPLTVGCMMYLANSKKLMGELKATTPQNLIFVVILIFATIMGGAGIYGLIN</sequence>
<keyword evidence="6 7" id="KW-0472">Membrane</keyword>
<dbReference type="Proteomes" id="UP001163821">
    <property type="component" value="Unassembled WGS sequence"/>
</dbReference>
<accession>A0AA41Y7Q1</accession>
<comment type="subcellular location">
    <subcellularLocation>
        <location evidence="1">Membrane</location>
        <topology evidence="1">Multi-pass membrane protein</topology>
    </subcellularLocation>
</comment>
<feature type="transmembrane region" description="Helical" evidence="7">
    <location>
        <begin position="318"/>
        <end position="336"/>
    </location>
</feature>
<proteinExistence type="predicted"/>
<feature type="transmembrane region" description="Helical" evidence="7">
    <location>
        <begin position="36"/>
        <end position="59"/>
    </location>
</feature>
<feature type="transmembrane region" description="Helical" evidence="7">
    <location>
        <begin position="342"/>
        <end position="363"/>
    </location>
</feature>
<evidence type="ECO:0000256" key="7">
    <source>
        <dbReference type="SAM" id="Phobius"/>
    </source>
</evidence>
<feature type="transmembrane region" description="Helical" evidence="7">
    <location>
        <begin position="191"/>
        <end position="210"/>
    </location>
</feature>
<dbReference type="AlphaFoldDB" id="A0AA41Y7Q1"/>
<feature type="transmembrane region" description="Helical" evidence="7">
    <location>
        <begin position="12"/>
        <end position="30"/>
    </location>
</feature>